<proteinExistence type="predicted"/>
<gene>
    <name evidence="1" type="ORF">E2C01_096974</name>
</gene>
<dbReference type="Proteomes" id="UP000324222">
    <property type="component" value="Unassembled WGS sequence"/>
</dbReference>
<sequence>MPMPLEITHLKRHDAQELL</sequence>
<dbReference type="EMBL" id="VSRR010127164">
    <property type="protein sequence ID" value="MPD01447.1"/>
    <property type="molecule type" value="Genomic_DNA"/>
</dbReference>
<accession>A0A5B7K4H9</accession>
<protein>
    <submittedName>
        <fullName evidence="1">Uncharacterized protein</fullName>
    </submittedName>
</protein>
<keyword evidence="2" id="KW-1185">Reference proteome</keyword>
<evidence type="ECO:0000313" key="2">
    <source>
        <dbReference type="Proteomes" id="UP000324222"/>
    </source>
</evidence>
<evidence type="ECO:0000313" key="1">
    <source>
        <dbReference type="EMBL" id="MPD01447.1"/>
    </source>
</evidence>
<organism evidence="1 2">
    <name type="scientific">Portunus trituberculatus</name>
    <name type="common">Swimming crab</name>
    <name type="synonym">Neptunus trituberculatus</name>
    <dbReference type="NCBI Taxonomy" id="210409"/>
    <lineage>
        <taxon>Eukaryota</taxon>
        <taxon>Metazoa</taxon>
        <taxon>Ecdysozoa</taxon>
        <taxon>Arthropoda</taxon>
        <taxon>Crustacea</taxon>
        <taxon>Multicrustacea</taxon>
        <taxon>Malacostraca</taxon>
        <taxon>Eumalacostraca</taxon>
        <taxon>Eucarida</taxon>
        <taxon>Decapoda</taxon>
        <taxon>Pleocyemata</taxon>
        <taxon>Brachyura</taxon>
        <taxon>Eubrachyura</taxon>
        <taxon>Portunoidea</taxon>
        <taxon>Portunidae</taxon>
        <taxon>Portuninae</taxon>
        <taxon>Portunus</taxon>
    </lineage>
</organism>
<reference evidence="1 2" key="1">
    <citation type="submission" date="2019-05" db="EMBL/GenBank/DDBJ databases">
        <title>Another draft genome of Portunus trituberculatus and its Hox gene families provides insights of decapod evolution.</title>
        <authorList>
            <person name="Jeong J.-H."/>
            <person name="Song I."/>
            <person name="Kim S."/>
            <person name="Choi T."/>
            <person name="Kim D."/>
            <person name="Ryu S."/>
            <person name="Kim W."/>
        </authorList>
    </citation>
    <scope>NUCLEOTIDE SEQUENCE [LARGE SCALE GENOMIC DNA]</scope>
    <source>
        <tissue evidence="1">Muscle</tissue>
    </source>
</reference>
<dbReference type="AlphaFoldDB" id="A0A5B7K4H9"/>
<name>A0A5B7K4H9_PORTR</name>
<comment type="caution">
    <text evidence="1">The sequence shown here is derived from an EMBL/GenBank/DDBJ whole genome shotgun (WGS) entry which is preliminary data.</text>
</comment>